<accession>A0A839UNW5</accession>
<proteinExistence type="predicted"/>
<dbReference type="Pfam" id="PF20110">
    <property type="entry name" value="DUF6500"/>
    <property type="match status" value="1"/>
</dbReference>
<dbReference type="InterPro" id="IPR045448">
    <property type="entry name" value="DUF6500"/>
</dbReference>
<dbReference type="Proteomes" id="UP000559987">
    <property type="component" value="Unassembled WGS sequence"/>
</dbReference>
<sequence length="97" mass="11270">MTALPHSLCGFIGIEFDLFIFKEMRLRDVLRKKIVEVCDHKIDKKGADVGLSFYAFFKNKNDQPQLLMEAARWWIETHQLDHFEKASKVKAMVISGV</sequence>
<dbReference type="AlphaFoldDB" id="A0A839UNW5"/>
<dbReference type="RefSeq" id="WP_343048894.1">
    <property type="nucleotide sequence ID" value="NZ_JACHXZ010000001.1"/>
</dbReference>
<gene>
    <name evidence="1" type="ORF">FHS30_000251</name>
</gene>
<protein>
    <recommendedName>
        <fullName evidence="3">Msl2237 protein</fullName>
    </recommendedName>
</protein>
<evidence type="ECO:0000313" key="2">
    <source>
        <dbReference type="Proteomes" id="UP000559987"/>
    </source>
</evidence>
<evidence type="ECO:0000313" key="1">
    <source>
        <dbReference type="EMBL" id="MBB3167075.1"/>
    </source>
</evidence>
<keyword evidence="2" id="KW-1185">Reference proteome</keyword>
<organism evidence="1 2">
    <name type="scientific">Simiduia aestuariiviva</name>
    <dbReference type="NCBI Taxonomy" id="1510459"/>
    <lineage>
        <taxon>Bacteria</taxon>
        <taxon>Pseudomonadati</taxon>
        <taxon>Pseudomonadota</taxon>
        <taxon>Gammaproteobacteria</taxon>
        <taxon>Cellvibrionales</taxon>
        <taxon>Cellvibrionaceae</taxon>
        <taxon>Simiduia</taxon>
    </lineage>
</organism>
<comment type="caution">
    <text evidence="1">The sequence shown here is derived from an EMBL/GenBank/DDBJ whole genome shotgun (WGS) entry which is preliminary data.</text>
</comment>
<evidence type="ECO:0008006" key="3">
    <source>
        <dbReference type="Google" id="ProtNLM"/>
    </source>
</evidence>
<dbReference type="EMBL" id="JACHXZ010000001">
    <property type="protein sequence ID" value="MBB3167075.1"/>
    <property type="molecule type" value="Genomic_DNA"/>
</dbReference>
<name>A0A839UNW5_9GAMM</name>
<reference evidence="1 2" key="1">
    <citation type="submission" date="2020-08" db="EMBL/GenBank/DDBJ databases">
        <title>Genomic Encyclopedia of Type Strains, Phase III (KMG-III): the genomes of soil and plant-associated and newly described type strains.</title>
        <authorList>
            <person name="Whitman W."/>
        </authorList>
    </citation>
    <scope>NUCLEOTIDE SEQUENCE [LARGE SCALE GENOMIC DNA]</scope>
    <source>
        <strain evidence="1 2">CECT 8571</strain>
    </source>
</reference>